<gene>
    <name evidence="2" type="ORF">PR048_005771</name>
</gene>
<protein>
    <submittedName>
        <fullName evidence="2">Uncharacterized protein</fullName>
    </submittedName>
</protein>
<name>A0ABQ9I960_9NEOP</name>
<dbReference type="Proteomes" id="UP001159363">
    <property type="component" value="Chromosome 2"/>
</dbReference>
<feature type="compositionally biased region" description="Basic and acidic residues" evidence="1">
    <location>
        <begin position="455"/>
        <end position="472"/>
    </location>
</feature>
<feature type="region of interest" description="Disordered" evidence="1">
    <location>
        <begin position="214"/>
        <end position="233"/>
    </location>
</feature>
<keyword evidence="3" id="KW-1185">Reference proteome</keyword>
<organism evidence="2 3">
    <name type="scientific">Dryococelus australis</name>
    <dbReference type="NCBI Taxonomy" id="614101"/>
    <lineage>
        <taxon>Eukaryota</taxon>
        <taxon>Metazoa</taxon>
        <taxon>Ecdysozoa</taxon>
        <taxon>Arthropoda</taxon>
        <taxon>Hexapoda</taxon>
        <taxon>Insecta</taxon>
        <taxon>Pterygota</taxon>
        <taxon>Neoptera</taxon>
        <taxon>Polyneoptera</taxon>
        <taxon>Phasmatodea</taxon>
        <taxon>Verophasmatodea</taxon>
        <taxon>Anareolatae</taxon>
        <taxon>Phasmatidae</taxon>
        <taxon>Eurycanthinae</taxon>
        <taxon>Dryococelus</taxon>
    </lineage>
</organism>
<evidence type="ECO:0000313" key="2">
    <source>
        <dbReference type="EMBL" id="KAJ8893186.1"/>
    </source>
</evidence>
<accession>A0ABQ9I960</accession>
<proteinExistence type="predicted"/>
<evidence type="ECO:0000256" key="1">
    <source>
        <dbReference type="SAM" id="MobiDB-lite"/>
    </source>
</evidence>
<sequence>MEQRWTEDVGKREIPEKIRRPVASSGTIPTCENPDRPWWRLRNSPNANHHHTECAKYGALFLFWCNPLDLDRLDGAGDMSLTSLQISYARPQTKQAGCEAEVPTGEGKGVPNSASLQRPVVHALALRFQSHFRSGYLAVECPRGRNFTALAPISSCRSLPVFMARRKLGPPTLGNFTVACGYDCQHDAKVILFTLTIVTNFLLLLGSMVAERLTRSPPTKANRSQSRAGSPDFRKWESCQTMPLVGECSRGSPVSPTPSFRRCSLFTSPIGSQVLAVKSRPNLFTHSLLLLATGRDVRDPQGSVHTCGHRPRRRRSYVCTDTYKPSPRGTHLRHRRVSVGDGGQNCTLIVCAVPQRRRSYVCIETYKPSLRGTYLRRRSGNCPHVYTGPKDDTGTLIKCVIATKRKFLNWPAVSSSPLFYWWEVCRKNITLDARLTISWGNVYFEHSAAKFKHHQGLESRRGGSELSMEQRRNVRVGGTGDPRGNPPTSGIVRHDSHMRKPWSNPTWNLTSREACNLTTTPPQPLSRMVSFGLDSFDKKYPSTIPILNNIVAIDLAIEEARGENLLVLSLSQGNAYLSVWPKHSGSEKVHHHAGRSYNVLLLTEHSQVTASVLLAKIADTSHQSRVLENEVSYQLIVTRSRSKVEVTDIQHGGKDILRKTGMTELEQLLFTPPPRSWAKTKIIRLLMNNTAVDREHVTCHAQCRVVQATGRQFAYEPRLTAILTAFAILCQCAEKRTATHLVNFLVGTAVSRYSPPPSLPATHHTRPTHTAVDAILGTTPPPEIFLTPAAARGLQRRPPRR</sequence>
<reference evidence="2 3" key="1">
    <citation type="submission" date="2023-02" db="EMBL/GenBank/DDBJ databases">
        <title>LHISI_Scaffold_Assembly.</title>
        <authorList>
            <person name="Stuart O.P."/>
            <person name="Cleave R."/>
            <person name="Magrath M.J.L."/>
            <person name="Mikheyev A.S."/>
        </authorList>
    </citation>
    <scope>NUCLEOTIDE SEQUENCE [LARGE SCALE GENOMIC DNA]</scope>
    <source>
        <strain evidence="2">Daus_M_001</strain>
        <tissue evidence="2">Leg muscle</tissue>
    </source>
</reference>
<feature type="region of interest" description="Disordered" evidence="1">
    <location>
        <begin position="455"/>
        <end position="497"/>
    </location>
</feature>
<comment type="caution">
    <text evidence="2">The sequence shown here is derived from an EMBL/GenBank/DDBJ whole genome shotgun (WGS) entry which is preliminary data.</text>
</comment>
<dbReference type="EMBL" id="JARBHB010000002">
    <property type="protein sequence ID" value="KAJ8893186.1"/>
    <property type="molecule type" value="Genomic_DNA"/>
</dbReference>
<evidence type="ECO:0000313" key="3">
    <source>
        <dbReference type="Proteomes" id="UP001159363"/>
    </source>
</evidence>
<feature type="compositionally biased region" description="Polar residues" evidence="1">
    <location>
        <begin position="216"/>
        <end position="228"/>
    </location>
</feature>